<name>A0ABN1IBA8_9GAMM</name>
<accession>A0ABN1IBA8</accession>
<proteinExistence type="predicted"/>
<dbReference type="Proteomes" id="UP001501523">
    <property type="component" value="Unassembled WGS sequence"/>
</dbReference>
<evidence type="ECO:0000313" key="1">
    <source>
        <dbReference type="EMBL" id="GAA0703715.1"/>
    </source>
</evidence>
<gene>
    <name evidence="1" type="ORF">GCM10009105_00010</name>
</gene>
<dbReference type="RefSeq" id="WP_343785842.1">
    <property type="nucleotide sequence ID" value="NZ_BAAAEU010000001.1"/>
</dbReference>
<comment type="caution">
    <text evidence="1">The sequence shown here is derived from an EMBL/GenBank/DDBJ whole genome shotgun (WGS) entry which is preliminary data.</text>
</comment>
<sequence length="444" mass="50121">MLGIRERNLTLITAIEEILGLDKGKTWEDVRRELSDDHVVAIHKAIADLWPPDTDLEALLPRPQRGRLRALYFGVPDFRMLEPTITGWLAYFDEIVIVHPFTNPVSVRPEYSPVVSPAQHREQTLKNVLLFLELEPYIGFGLLHVIPDPGDFNAEFGWNAMRMAEERTSAMELDEESARRFQGMYGDEALRYVRRLPEPALRHYIKQQTPSIPDALLDEVVAHMKAQLNDDPIALLQPLEVGTANAQLRVIKGCPLEGALYLATLTGSIVYTDVPIYWRQLHEHTVAARDGMDPVWMPMVEALRHVEYPLGVHARTVLRPRMSDAFEAMRTALRAVGDAAANRADARPHEALAASLRDAVEPMRRDWNPMSAEPWVGAQLEFSVPRGGFARQEVHRLLITYGKARTVVPVTMALFVRYTSPRNFSTETAQSADAADARMKPESE</sequence>
<evidence type="ECO:0000313" key="2">
    <source>
        <dbReference type="Proteomes" id="UP001501523"/>
    </source>
</evidence>
<dbReference type="EMBL" id="BAAAEU010000001">
    <property type="protein sequence ID" value="GAA0703715.1"/>
    <property type="molecule type" value="Genomic_DNA"/>
</dbReference>
<organism evidence="1 2">
    <name type="scientific">Dokdonella soli</name>
    <dbReference type="NCBI Taxonomy" id="529810"/>
    <lineage>
        <taxon>Bacteria</taxon>
        <taxon>Pseudomonadati</taxon>
        <taxon>Pseudomonadota</taxon>
        <taxon>Gammaproteobacteria</taxon>
        <taxon>Lysobacterales</taxon>
        <taxon>Rhodanobacteraceae</taxon>
        <taxon>Dokdonella</taxon>
    </lineage>
</organism>
<reference evidence="1 2" key="1">
    <citation type="journal article" date="2019" name="Int. J. Syst. Evol. Microbiol.">
        <title>The Global Catalogue of Microorganisms (GCM) 10K type strain sequencing project: providing services to taxonomists for standard genome sequencing and annotation.</title>
        <authorList>
            <consortium name="The Broad Institute Genomics Platform"/>
            <consortium name="The Broad Institute Genome Sequencing Center for Infectious Disease"/>
            <person name="Wu L."/>
            <person name="Ma J."/>
        </authorList>
    </citation>
    <scope>NUCLEOTIDE SEQUENCE [LARGE SCALE GENOMIC DNA]</scope>
    <source>
        <strain evidence="1 2">JCM 15421</strain>
    </source>
</reference>
<protein>
    <submittedName>
        <fullName evidence="1">Uncharacterized protein</fullName>
    </submittedName>
</protein>
<keyword evidence="2" id="KW-1185">Reference proteome</keyword>